<dbReference type="SUPFAM" id="SSF55666">
    <property type="entry name" value="Ribonuclease PH domain 2-like"/>
    <property type="match status" value="1"/>
</dbReference>
<keyword evidence="6" id="KW-0271">Exosome</keyword>
<dbReference type="InterPro" id="IPR036345">
    <property type="entry name" value="ExoRNase_PH_dom2_sf"/>
</dbReference>
<evidence type="ECO:0000256" key="7">
    <source>
        <dbReference type="ARBA" id="ARBA00022884"/>
    </source>
</evidence>
<dbReference type="AlphaFoldDB" id="A0A7S3CYE7"/>
<keyword evidence="5" id="KW-0698">rRNA processing</keyword>
<dbReference type="GO" id="GO:0016075">
    <property type="term" value="P:rRNA catabolic process"/>
    <property type="evidence" value="ECO:0007669"/>
    <property type="project" value="TreeGrafter"/>
</dbReference>
<dbReference type="GO" id="GO:0000177">
    <property type="term" value="C:cytoplasmic exosome (RNase complex)"/>
    <property type="evidence" value="ECO:0007669"/>
    <property type="project" value="TreeGrafter"/>
</dbReference>
<evidence type="ECO:0000256" key="4">
    <source>
        <dbReference type="ARBA" id="ARBA00022490"/>
    </source>
</evidence>
<evidence type="ECO:0000256" key="3">
    <source>
        <dbReference type="ARBA" id="ARBA00006678"/>
    </source>
</evidence>
<keyword evidence="8" id="KW-0539">Nucleus</keyword>
<dbReference type="GO" id="GO:0034475">
    <property type="term" value="P:U4 snRNA 3'-end processing"/>
    <property type="evidence" value="ECO:0007669"/>
    <property type="project" value="TreeGrafter"/>
</dbReference>
<dbReference type="Pfam" id="PF01138">
    <property type="entry name" value="RNase_PH"/>
    <property type="match status" value="1"/>
</dbReference>
<dbReference type="Gene3D" id="3.30.230.70">
    <property type="entry name" value="GHMP Kinase, N-terminal domain"/>
    <property type="match status" value="1"/>
</dbReference>
<dbReference type="GO" id="GO:0000467">
    <property type="term" value="P:exonucleolytic trimming to generate mature 3'-end of 5.8S rRNA from tricistronic rRNA transcript (SSU-rRNA, 5.8S rRNA, LSU-rRNA)"/>
    <property type="evidence" value="ECO:0007669"/>
    <property type="project" value="TreeGrafter"/>
</dbReference>
<keyword evidence="4" id="KW-0963">Cytoplasm</keyword>
<evidence type="ECO:0000259" key="10">
    <source>
        <dbReference type="Pfam" id="PF01138"/>
    </source>
</evidence>
<evidence type="ECO:0000256" key="6">
    <source>
        <dbReference type="ARBA" id="ARBA00022835"/>
    </source>
</evidence>
<evidence type="ECO:0000256" key="8">
    <source>
        <dbReference type="ARBA" id="ARBA00023242"/>
    </source>
</evidence>
<evidence type="ECO:0000256" key="1">
    <source>
        <dbReference type="ARBA" id="ARBA00004496"/>
    </source>
</evidence>
<comment type="subcellular location">
    <subcellularLocation>
        <location evidence="1">Cytoplasm</location>
    </subcellularLocation>
    <subcellularLocation>
        <location evidence="2">Nucleus</location>
        <location evidence="2">Nucleolus</location>
    </subcellularLocation>
</comment>
<comment type="similarity">
    <text evidence="3">Belongs to the RNase PH family.</text>
</comment>
<sequence>MDAAALRAVFPREYLHQFYTNSRRPDGRELTACRNLSVSFDNISHAFGSCMVRMGETSAVAGISGTVEVRKEQVEEDSIIPRMQTEESAAKRRKTEEEKETEPVIDVVVEYTSLCSPDVVVGKNNQSSQEQTIILKSLIEGGHFVDLSGLKVKGEVKRDGRRFGVWKLKLDVYPLNDAGNVTDAVLMAAIGAIKSAKLPAFTIDKENKVVYDESKTTCIDVLSLPTPLTVGRFEKYYVPDCNKEEEGQLSSTTTVVMGDKQLILKLHRQGGDQVTLAEMKKMVAMSALRRDAILAAFKHH</sequence>
<evidence type="ECO:0000256" key="5">
    <source>
        <dbReference type="ARBA" id="ARBA00022552"/>
    </source>
</evidence>
<dbReference type="Pfam" id="PF03725">
    <property type="entry name" value="RNase_PH_C"/>
    <property type="match status" value="1"/>
</dbReference>
<dbReference type="GO" id="GO:0034476">
    <property type="term" value="P:U5 snRNA 3'-end processing"/>
    <property type="evidence" value="ECO:0007669"/>
    <property type="project" value="TreeGrafter"/>
</dbReference>
<dbReference type="GO" id="GO:0035925">
    <property type="term" value="F:mRNA 3'-UTR AU-rich region binding"/>
    <property type="evidence" value="ECO:0007669"/>
    <property type="project" value="TreeGrafter"/>
</dbReference>
<dbReference type="GO" id="GO:0071038">
    <property type="term" value="P:TRAMP-dependent tRNA surveillance pathway"/>
    <property type="evidence" value="ECO:0007669"/>
    <property type="project" value="TreeGrafter"/>
</dbReference>
<protein>
    <recommendedName>
        <fullName evidence="9">Ribosomal RNA-processing protein 43</fullName>
    </recommendedName>
</protein>
<dbReference type="InterPro" id="IPR050590">
    <property type="entry name" value="Exosome_comp_Rrp42_subfam"/>
</dbReference>
<dbReference type="SUPFAM" id="SSF54211">
    <property type="entry name" value="Ribosomal protein S5 domain 2-like"/>
    <property type="match status" value="1"/>
</dbReference>
<dbReference type="PANTHER" id="PTHR11097">
    <property type="entry name" value="EXOSOME COMPLEX EXONUCLEASE RIBOSOMAL RNA PROCESSING PROTEIN"/>
    <property type="match status" value="1"/>
</dbReference>
<feature type="domain" description="Exoribonuclease phosphorolytic" evidence="10">
    <location>
        <begin position="33"/>
        <end position="199"/>
    </location>
</feature>
<dbReference type="GO" id="GO:0034473">
    <property type="term" value="P:U1 snRNA 3'-end processing"/>
    <property type="evidence" value="ECO:0007669"/>
    <property type="project" value="TreeGrafter"/>
</dbReference>
<accession>A0A7S3CYE7</accession>
<dbReference type="PANTHER" id="PTHR11097:SF9">
    <property type="entry name" value="EXOSOME COMPLEX COMPONENT RRP43"/>
    <property type="match status" value="1"/>
</dbReference>
<dbReference type="GO" id="GO:0071035">
    <property type="term" value="P:nuclear polyadenylation-dependent rRNA catabolic process"/>
    <property type="evidence" value="ECO:0007669"/>
    <property type="project" value="TreeGrafter"/>
</dbReference>
<reference evidence="12" key="1">
    <citation type="submission" date="2021-01" db="EMBL/GenBank/DDBJ databases">
        <authorList>
            <person name="Corre E."/>
            <person name="Pelletier E."/>
            <person name="Niang G."/>
            <person name="Scheremetjew M."/>
            <person name="Finn R."/>
            <person name="Kale V."/>
            <person name="Holt S."/>
            <person name="Cochrane G."/>
            <person name="Meng A."/>
            <person name="Brown T."/>
            <person name="Cohen L."/>
        </authorList>
    </citation>
    <scope>NUCLEOTIDE SEQUENCE</scope>
    <source>
        <strain evidence="12">NIES-2562</strain>
    </source>
</reference>
<proteinExistence type="inferred from homology"/>
<gene>
    <name evidence="12" type="ORF">PBIL07802_LOCUS1578</name>
</gene>
<name>A0A7S3CYE7_9EUKA</name>
<keyword evidence="7" id="KW-0694">RNA-binding</keyword>
<evidence type="ECO:0000313" key="12">
    <source>
        <dbReference type="EMBL" id="CAE0239430.1"/>
    </source>
</evidence>
<evidence type="ECO:0000256" key="2">
    <source>
        <dbReference type="ARBA" id="ARBA00004604"/>
    </source>
</evidence>
<dbReference type="GO" id="GO:0005730">
    <property type="term" value="C:nucleolus"/>
    <property type="evidence" value="ECO:0007669"/>
    <property type="project" value="UniProtKB-SubCell"/>
</dbReference>
<dbReference type="GO" id="GO:0071028">
    <property type="term" value="P:nuclear mRNA surveillance"/>
    <property type="evidence" value="ECO:0007669"/>
    <property type="project" value="TreeGrafter"/>
</dbReference>
<evidence type="ECO:0000256" key="9">
    <source>
        <dbReference type="ARBA" id="ARBA00030617"/>
    </source>
</evidence>
<organism evidence="12">
    <name type="scientific">Palpitomonas bilix</name>
    <dbReference type="NCBI Taxonomy" id="652834"/>
    <lineage>
        <taxon>Eukaryota</taxon>
        <taxon>Eukaryota incertae sedis</taxon>
    </lineage>
</organism>
<dbReference type="InterPro" id="IPR027408">
    <property type="entry name" value="PNPase/RNase_PH_dom_sf"/>
</dbReference>
<dbReference type="InterPro" id="IPR001247">
    <property type="entry name" value="ExoRNase_PH_dom1"/>
</dbReference>
<dbReference type="GO" id="GO:0000176">
    <property type="term" value="C:nuclear exosome (RNase complex)"/>
    <property type="evidence" value="ECO:0007669"/>
    <property type="project" value="TreeGrafter"/>
</dbReference>
<evidence type="ECO:0000259" key="11">
    <source>
        <dbReference type="Pfam" id="PF03725"/>
    </source>
</evidence>
<feature type="domain" description="Exoribonuclease phosphorolytic" evidence="11">
    <location>
        <begin position="225"/>
        <end position="286"/>
    </location>
</feature>
<dbReference type="InterPro" id="IPR020568">
    <property type="entry name" value="Ribosomal_Su5_D2-typ_SF"/>
</dbReference>
<dbReference type="EMBL" id="HBIB01002391">
    <property type="protein sequence ID" value="CAE0239430.1"/>
    <property type="molecule type" value="Transcribed_RNA"/>
</dbReference>
<dbReference type="InterPro" id="IPR015847">
    <property type="entry name" value="ExoRNase_PH_dom2"/>
</dbReference>